<gene>
    <name evidence="1" type="ORF">F442_10271</name>
</gene>
<reference evidence="1 2" key="1">
    <citation type="submission" date="2013-11" db="EMBL/GenBank/DDBJ databases">
        <title>The Genome Sequence of Phytophthora parasitica P10297.</title>
        <authorList>
            <consortium name="The Broad Institute Genomics Platform"/>
            <person name="Russ C."/>
            <person name="Tyler B."/>
            <person name="Panabieres F."/>
            <person name="Shan W."/>
            <person name="Tripathy S."/>
            <person name="Grunwald N."/>
            <person name="Machado M."/>
            <person name="Johnson C.S."/>
            <person name="Walker B."/>
            <person name="Young S.K."/>
            <person name="Zeng Q."/>
            <person name="Gargeya S."/>
            <person name="Fitzgerald M."/>
            <person name="Haas B."/>
            <person name="Abouelleil A."/>
            <person name="Allen A.W."/>
            <person name="Alvarado L."/>
            <person name="Arachchi H.M."/>
            <person name="Berlin A.M."/>
            <person name="Chapman S.B."/>
            <person name="Gainer-Dewar J."/>
            <person name="Goldberg J."/>
            <person name="Griggs A."/>
            <person name="Gujja S."/>
            <person name="Hansen M."/>
            <person name="Howarth C."/>
            <person name="Imamovic A."/>
            <person name="Ireland A."/>
            <person name="Larimer J."/>
            <person name="McCowan C."/>
            <person name="Murphy C."/>
            <person name="Pearson M."/>
            <person name="Poon T.W."/>
            <person name="Priest M."/>
            <person name="Roberts A."/>
            <person name="Saif S."/>
            <person name="Shea T."/>
            <person name="Sisk P."/>
            <person name="Sykes S."/>
            <person name="Wortman J."/>
            <person name="Nusbaum C."/>
            <person name="Birren B."/>
        </authorList>
    </citation>
    <scope>NUCLEOTIDE SEQUENCE [LARGE SCALE GENOMIC DNA]</scope>
    <source>
        <strain evidence="1 2">P10297</strain>
    </source>
</reference>
<accession>W2Z6F6</accession>
<organism evidence="1 2">
    <name type="scientific">Phytophthora nicotianae P10297</name>
    <dbReference type="NCBI Taxonomy" id="1317064"/>
    <lineage>
        <taxon>Eukaryota</taxon>
        <taxon>Sar</taxon>
        <taxon>Stramenopiles</taxon>
        <taxon>Oomycota</taxon>
        <taxon>Peronosporomycetes</taxon>
        <taxon>Peronosporales</taxon>
        <taxon>Peronosporaceae</taxon>
        <taxon>Phytophthora</taxon>
    </lineage>
</organism>
<dbReference type="AlphaFoldDB" id="W2Z6F6"/>
<proteinExistence type="predicted"/>
<dbReference type="Proteomes" id="UP000018948">
    <property type="component" value="Unassembled WGS sequence"/>
</dbReference>
<dbReference type="PANTHER" id="PTHR34615:SF1">
    <property type="entry name" value="PX DOMAIN-CONTAINING PROTEIN"/>
    <property type="match status" value="1"/>
</dbReference>
<evidence type="ECO:0000313" key="2">
    <source>
        <dbReference type="Proteomes" id="UP000018948"/>
    </source>
</evidence>
<name>W2Z6F6_PHYNI</name>
<dbReference type="EMBL" id="ANIY01002106">
    <property type="protein sequence ID" value="ETP42848.1"/>
    <property type="molecule type" value="Genomic_DNA"/>
</dbReference>
<dbReference type="PANTHER" id="PTHR34615">
    <property type="entry name" value="PX DOMAIN-CONTAINING PROTEIN"/>
    <property type="match status" value="1"/>
</dbReference>
<evidence type="ECO:0000313" key="1">
    <source>
        <dbReference type="EMBL" id="ETP42848.1"/>
    </source>
</evidence>
<dbReference type="OrthoDB" id="10272051at2759"/>
<protein>
    <submittedName>
        <fullName evidence="1">Uncharacterized protein</fullName>
    </submittedName>
</protein>
<sequence>MNANEAHMLDSELAYYARSLTRGVTRNFKDAYLLQHRIAAQDTSRHVEVSALFAELSSRFVQNPRLRVPFNFNPLSNIECQRFYRFDNAELCILVDIMQIPEVITRERTNATAMETLCIILYKLFVPVRWYDIEDFFSRSSCGLSNIFLHMLKLLDVQYSDLLQLNRSVVTKRLDV</sequence>
<comment type="caution">
    <text evidence="1">The sequence shown here is derived from an EMBL/GenBank/DDBJ whole genome shotgun (WGS) entry which is preliminary data.</text>
</comment>